<dbReference type="AlphaFoldDB" id="A0A518I8Q8"/>
<protein>
    <submittedName>
        <fullName evidence="2">Uncharacterized protein</fullName>
    </submittedName>
</protein>
<feature type="compositionally biased region" description="Polar residues" evidence="1">
    <location>
        <begin position="110"/>
        <end position="124"/>
    </location>
</feature>
<reference evidence="2 3" key="1">
    <citation type="submission" date="2019-03" db="EMBL/GenBank/DDBJ databases">
        <title>Deep-cultivation of Planctomycetes and their phenomic and genomic characterization uncovers novel biology.</title>
        <authorList>
            <person name="Wiegand S."/>
            <person name="Jogler M."/>
            <person name="Boedeker C."/>
            <person name="Pinto D."/>
            <person name="Vollmers J."/>
            <person name="Rivas-Marin E."/>
            <person name="Kohn T."/>
            <person name="Peeters S.H."/>
            <person name="Heuer A."/>
            <person name="Rast P."/>
            <person name="Oberbeckmann S."/>
            <person name="Bunk B."/>
            <person name="Jeske O."/>
            <person name="Meyerdierks A."/>
            <person name="Storesund J.E."/>
            <person name="Kallscheuer N."/>
            <person name="Luecker S."/>
            <person name="Lage O.M."/>
            <person name="Pohl T."/>
            <person name="Merkel B.J."/>
            <person name="Hornburger P."/>
            <person name="Mueller R.-W."/>
            <person name="Bruemmer F."/>
            <person name="Labrenz M."/>
            <person name="Spormann A.M."/>
            <person name="Op den Camp H."/>
            <person name="Overmann J."/>
            <person name="Amann R."/>
            <person name="Jetten M.S.M."/>
            <person name="Mascher T."/>
            <person name="Medema M.H."/>
            <person name="Devos D.P."/>
            <person name="Kaster A.-K."/>
            <person name="Ovreas L."/>
            <person name="Rohde M."/>
            <person name="Galperin M.Y."/>
            <person name="Jogler C."/>
        </authorList>
    </citation>
    <scope>NUCLEOTIDE SEQUENCE [LARGE SCALE GENOMIC DNA]</scope>
    <source>
        <strain evidence="2 3">Enr17</strain>
    </source>
</reference>
<proteinExistence type="predicted"/>
<accession>A0A518I8Q8</accession>
<evidence type="ECO:0000313" key="3">
    <source>
        <dbReference type="Proteomes" id="UP000318313"/>
    </source>
</evidence>
<dbReference type="EMBL" id="CP037452">
    <property type="protein sequence ID" value="QDV49481.1"/>
    <property type="molecule type" value="Genomic_DNA"/>
</dbReference>
<name>A0A518I8Q8_9PLAN</name>
<dbReference type="KEGG" id="gfm:Enr17x_14990"/>
<sequence>MSSIHRVLNRGKGIRPENQPYCLAGFTKRKSDSITRVQTSGPLVIRELQRVIDEERCQQRPVFQDFGRGDLVVDSSVPAAPDCTAITRTKCGTFFDAGSDSTEPIRKQHPVNSSDSRSIQLDKL</sequence>
<dbReference type="Proteomes" id="UP000318313">
    <property type="component" value="Chromosome"/>
</dbReference>
<evidence type="ECO:0000313" key="2">
    <source>
        <dbReference type="EMBL" id="QDV49481.1"/>
    </source>
</evidence>
<organism evidence="2 3">
    <name type="scientific">Gimesia fumaroli</name>
    <dbReference type="NCBI Taxonomy" id="2527976"/>
    <lineage>
        <taxon>Bacteria</taxon>
        <taxon>Pseudomonadati</taxon>
        <taxon>Planctomycetota</taxon>
        <taxon>Planctomycetia</taxon>
        <taxon>Planctomycetales</taxon>
        <taxon>Planctomycetaceae</taxon>
        <taxon>Gimesia</taxon>
    </lineage>
</organism>
<evidence type="ECO:0000256" key="1">
    <source>
        <dbReference type="SAM" id="MobiDB-lite"/>
    </source>
</evidence>
<feature type="region of interest" description="Disordered" evidence="1">
    <location>
        <begin position="97"/>
        <end position="124"/>
    </location>
</feature>
<gene>
    <name evidence="2" type="ORF">Enr17x_14990</name>
</gene>
<keyword evidence="3" id="KW-1185">Reference proteome</keyword>